<evidence type="ECO:0000259" key="8">
    <source>
        <dbReference type="Pfam" id="PF10683"/>
    </source>
</evidence>
<dbReference type="SUPFAM" id="SSF52540">
    <property type="entry name" value="P-loop containing nucleoside triphosphate hydrolases"/>
    <property type="match status" value="1"/>
</dbReference>
<dbReference type="Gene3D" id="3.40.50.300">
    <property type="entry name" value="P-loop containing nucleotide triphosphate hydrolases"/>
    <property type="match status" value="1"/>
</dbReference>
<dbReference type="Pfam" id="PF05699">
    <property type="entry name" value="Dimer_Tnp_hAT"/>
    <property type="match status" value="1"/>
</dbReference>
<evidence type="ECO:0000256" key="6">
    <source>
        <dbReference type="SAM" id="MobiDB-lite"/>
    </source>
</evidence>
<sequence length="771" mass="88480">MCTSGCGRSTTIQLVEHFYDVNAGRLLIDSKDIRSLNLQWYRSQMDWWTTFGYPAAIDEKNIFQRITGYVSCFKCYGTFVYGSNSGTTRLKQHVIKCSKVACSSSITIESSDLASRQSTLAHHGFKKTIKLNENDVDKIKNLSAQWVCQDMRPFSTLEDVGFRALAQELVNIGHRYGVIDIDEILRSRYTIARTIYDLADSYRQRMKQILSEPLKARAVTICPDFWSDCYKSISYLGLNITFVDVDYKMFSIDLFCRPFFGVKTSTSILKVLQEHIVEFGIDDLALVNIVSDRGSNFVAAFRDSQPLFCFGHRLNNIVKTAFFGNINNKKKPTSNAPTTVNRNVAIVSTTIKPNDDNILHANDVSTSEQSSEDDDDYVLPSIPVKQKSRAIHGNSSYNNHKLVRKMSIHDIPLEAHNVIIALSQCKKIVKYIKKSGLNKEIENSGGGTVHQSIAIRWVSMIETLESILRSFKIIKRILVIKRQQKLTNNIDEKIIKQIILLLKPFKHVIKLIQTGCSPSLYMVLLSFQTLVDTMSSYKALLDYNFSDGDRQSKEESPELDDDLIDELRGINLFWNRIHCLLNAMFTLDIRHYVATAFHLKYWSLHLCSTKERAECYEHTRKQLKLINIECNAPNERQTDKPLQKKFKKDLFSRFESDNFGDGEKSEESDEDIEVSSHGKKNDELDRYLNLEIDRSKLEYDPLPFWKKHQDKFPHLSRYARSIHSIPATSASVERQFSGAGLVINERRTNLKPEQLDNVLLIRSMQKNKITL</sequence>
<dbReference type="PANTHER" id="PTHR46481:SF10">
    <property type="entry name" value="ZINC FINGER BED DOMAIN-CONTAINING PROTEIN 39"/>
    <property type="match status" value="1"/>
</dbReference>
<evidence type="ECO:0000259" key="7">
    <source>
        <dbReference type="Pfam" id="PF05699"/>
    </source>
</evidence>
<dbReference type="PANTHER" id="PTHR46481">
    <property type="entry name" value="ZINC FINGER BED DOMAIN-CONTAINING PROTEIN 4"/>
    <property type="match status" value="1"/>
</dbReference>
<keyword evidence="3" id="KW-0863">Zinc-finger</keyword>
<name>A0A819X347_9BILA</name>
<evidence type="ECO:0000313" key="9">
    <source>
        <dbReference type="EMBL" id="CAF4135908.1"/>
    </source>
</evidence>
<feature type="region of interest" description="Disordered" evidence="6">
    <location>
        <begin position="358"/>
        <end position="377"/>
    </location>
</feature>
<dbReference type="AlphaFoldDB" id="A0A819X347"/>
<comment type="caution">
    <text evidence="9">The sequence shown here is derived from an EMBL/GenBank/DDBJ whole genome shotgun (WGS) entry which is preliminary data.</text>
</comment>
<accession>A0A819X347</accession>
<dbReference type="GO" id="GO:0046983">
    <property type="term" value="F:protein dimerization activity"/>
    <property type="evidence" value="ECO:0007669"/>
    <property type="project" value="InterPro"/>
</dbReference>
<dbReference type="Proteomes" id="UP000663842">
    <property type="component" value="Unassembled WGS sequence"/>
</dbReference>
<feature type="domain" description="Hermes trasposase DNA-binding" evidence="8">
    <location>
        <begin position="141"/>
        <end position="188"/>
    </location>
</feature>
<evidence type="ECO:0000256" key="2">
    <source>
        <dbReference type="ARBA" id="ARBA00022723"/>
    </source>
</evidence>
<evidence type="ECO:0000313" key="10">
    <source>
        <dbReference type="Proteomes" id="UP000663842"/>
    </source>
</evidence>
<evidence type="ECO:0008006" key="11">
    <source>
        <dbReference type="Google" id="ProtNLM"/>
    </source>
</evidence>
<proteinExistence type="predicted"/>
<dbReference type="SUPFAM" id="SSF53098">
    <property type="entry name" value="Ribonuclease H-like"/>
    <property type="match status" value="1"/>
</dbReference>
<evidence type="ECO:0000256" key="1">
    <source>
        <dbReference type="ARBA" id="ARBA00004123"/>
    </source>
</evidence>
<reference evidence="9" key="1">
    <citation type="submission" date="2021-02" db="EMBL/GenBank/DDBJ databases">
        <authorList>
            <person name="Nowell W R."/>
        </authorList>
    </citation>
    <scope>NUCLEOTIDE SEQUENCE</scope>
</reference>
<dbReference type="InterPro" id="IPR008906">
    <property type="entry name" value="HATC_C_dom"/>
</dbReference>
<feature type="domain" description="HAT C-terminal dimerisation" evidence="7">
    <location>
        <begin position="683"/>
        <end position="763"/>
    </location>
</feature>
<protein>
    <recommendedName>
        <fullName evidence="11">Transposase</fullName>
    </recommendedName>
</protein>
<dbReference type="InterPro" id="IPR052035">
    <property type="entry name" value="ZnF_BED_domain_contain"/>
</dbReference>
<evidence type="ECO:0000256" key="5">
    <source>
        <dbReference type="ARBA" id="ARBA00023242"/>
    </source>
</evidence>
<dbReference type="GO" id="GO:0008270">
    <property type="term" value="F:zinc ion binding"/>
    <property type="evidence" value="ECO:0007669"/>
    <property type="project" value="UniProtKB-KW"/>
</dbReference>
<dbReference type="Pfam" id="PF10683">
    <property type="entry name" value="DBD_Tnp_Hermes"/>
    <property type="match status" value="1"/>
</dbReference>
<dbReference type="EMBL" id="CAJOBF010004378">
    <property type="protein sequence ID" value="CAF4135908.1"/>
    <property type="molecule type" value="Genomic_DNA"/>
</dbReference>
<comment type="subcellular location">
    <subcellularLocation>
        <location evidence="1">Nucleus</location>
    </subcellularLocation>
</comment>
<keyword evidence="4" id="KW-0862">Zinc</keyword>
<dbReference type="InterPro" id="IPR027417">
    <property type="entry name" value="P-loop_NTPase"/>
</dbReference>
<evidence type="ECO:0000256" key="4">
    <source>
        <dbReference type="ARBA" id="ARBA00022833"/>
    </source>
</evidence>
<organism evidence="9 10">
    <name type="scientific">Rotaria magnacalcarata</name>
    <dbReference type="NCBI Taxonomy" id="392030"/>
    <lineage>
        <taxon>Eukaryota</taxon>
        <taxon>Metazoa</taxon>
        <taxon>Spiralia</taxon>
        <taxon>Gnathifera</taxon>
        <taxon>Rotifera</taxon>
        <taxon>Eurotatoria</taxon>
        <taxon>Bdelloidea</taxon>
        <taxon>Philodinida</taxon>
        <taxon>Philodinidae</taxon>
        <taxon>Rotaria</taxon>
    </lineage>
</organism>
<keyword evidence="5" id="KW-0539">Nucleus</keyword>
<keyword evidence="2" id="KW-0479">Metal-binding</keyword>
<dbReference type="InterPro" id="IPR018473">
    <property type="entry name" value="Hermes_transposase_DNA-db"/>
</dbReference>
<evidence type="ECO:0000256" key="3">
    <source>
        <dbReference type="ARBA" id="ARBA00022771"/>
    </source>
</evidence>
<dbReference type="GO" id="GO:0005634">
    <property type="term" value="C:nucleus"/>
    <property type="evidence" value="ECO:0007669"/>
    <property type="project" value="UniProtKB-SubCell"/>
</dbReference>
<feature type="region of interest" description="Disordered" evidence="6">
    <location>
        <begin position="657"/>
        <end position="677"/>
    </location>
</feature>
<dbReference type="InterPro" id="IPR012337">
    <property type="entry name" value="RNaseH-like_sf"/>
</dbReference>
<dbReference type="SUPFAM" id="SSF140996">
    <property type="entry name" value="Hermes dimerisation domain"/>
    <property type="match status" value="1"/>
</dbReference>
<gene>
    <name evidence="9" type="ORF">UXM345_LOCUS24283</name>
</gene>
<dbReference type="Gene3D" id="1.10.10.1070">
    <property type="entry name" value="Zinc finger, BED domain-containing"/>
    <property type="match status" value="1"/>
</dbReference>